<dbReference type="Proteomes" id="UP000694846">
    <property type="component" value="Unplaced"/>
</dbReference>
<feature type="region of interest" description="Disordered" evidence="1">
    <location>
        <begin position="238"/>
        <end position="281"/>
    </location>
</feature>
<organism evidence="3 4">
    <name type="scientific">Sipha flava</name>
    <name type="common">yellow sugarcane aphid</name>
    <dbReference type="NCBI Taxonomy" id="143950"/>
    <lineage>
        <taxon>Eukaryota</taxon>
        <taxon>Metazoa</taxon>
        <taxon>Ecdysozoa</taxon>
        <taxon>Arthropoda</taxon>
        <taxon>Hexapoda</taxon>
        <taxon>Insecta</taxon>
        <taxon>Pterygota</taxon>
        <taxon>Neoptera</taxon>
        <taxon>Paraneoptera</taxon>
        <taxon>Hemiptera</taxon>
        <taxon>Sternorrhyncha</taxon>
        <taxon>Aphidomorpha</taxon>
        <taxon>Aphidoidea</taxon>
        <taxon>Aphididae</taxon>
        <taxon>Sipha</taxon>
    </lineage>
</organism>
<feature type="chain" id="PRO_5034924002" evidence="2">
    <location>
        <begin position="27"/>
        <end position="408"/>
    </location>
</feature>
<evidence type="ECO:0000313" key="3">
    <source>
        <dbReference type="Proteomes" id="UP000694846"/>
    </source>
</evidence>
<feature type="compositionally biased region" description="Polar residues" evidence="1">
    <location>
        <begin position="298"/>
        <end position="307"/>
    </location>
</feature>
<keyword evidence="3" id="KW-1185">Reference proteome</keyword>
<sequence>MAGQPAARLYLCAALAIVAIAFAVAADPTTPQPRNEKMSADIANPPEDSLRHRTHRALGADVVHFFGQKPESMFIATGGDGSSGKPQGKPNNNALRWEAIGAKSTTKKPHPWNTPRKLVDGPVRHAVAETEAPTPKPQEKPNDNELKWEAIGAKSTTKKPHPWRPPRKLVDGPVQRAVAETEAPTTDPQGKPKNVELRIKEEMVGVNPTTKKPHPWRPPRKLVDGLVQRAVAETKAPTTNLQGKPNNEGLRQWRRDPTGWKRTTYQPPPNRPYTTRPYRPNQKLVAGPVRHAVAETEAPTTNPQGKPNNKELGIKEETTGEIPTTKEPHPWGPLIKSSANRRVRREVTTKKLKLNALGRLTQKIGKKFRERIIGTITRKLRQKLQVLKRLPKTMKRYLNKKRQLKNKT</sequence>
<dbReference type="GeneID" id="112687365"/>
<proteinExistence type="predicted"/>
<evidence type="ECO:0000256" key="1">
    <source>
        <dbReference type="SAM" id="MobiDB-lite"/>
    </source>
</evidence>
<gene>
    <name evidence="4" type="primary">LOC112687365</name>
</gene>
<reference evidence="4" key="1">
    <citation type="submission" date="2025-08" db="UniProtKB">
        <authorList>
            <consortium name="RefSeq"/>
        </authorList>
    </citation>
    <scope>IDENTIFICATION</scope>
    <source>
        <tissue evidence="4">Whole body</tissue>
    </source>
</reference>
<protein>
    <submittedName>
        <fullName evidence="4">Proteoglycan 4-like isoform X1</fullName>
    </submittedName>
</protein>
<feature type="compositionally biased region" description="Low complexity" evidence="1">
    <location>
        <begin position="272"/>
        <end position="281"/>
    </location>
</feature>
<dbReference type="RefSeq" id="XP_025415799.1">
    <property type="nucleotide sequence ID" value="XM_025560014.1"/>
</dbReference>
<evidence type="ECO:0000256" key="2">
    <source>
        <dbReference type="SAM" id="SignalP"/>
    </source>
</evidence>
<accession>A0A8B8FXU2</accession>
<feature type="signal peptide" evidence="2">
    <location>
        <begin position="1"/>
        <end position="26"/>
    </location>
</feature>
<feature type="compositionally biased region" description="Basic and acidic residues" evidence="1">
    <location>
        <begin position="308"/>
        <end position="329"/>
    </location>
</feature>
<name>A0A8B8FXU2_9HEMI</name>
<evidence type="ECO:0000313" key="4">
    <source>
        <dbReference type="RefSeq" id="XP_025415799.1"/>
    </source>
</evidence>
<keyword evidence="2" id="KW-0732">Signal</keyword>
<dbReference type="AlphaFoldDB" id="A0A8B8FXU2"/>
<feature type="region of interest" description="Disordered" evidence="1">
    <location>
        <begin position="295"/>
        <end position="335"/>
    </location>
</feature>